<comment type="caution">
    <text evidence="1">The sequence shown here is derived from an EMBL/GenBank/DDBJ whole genome shotgun (WGS) entry which is preliminary data.</text>
</comment>
<name>X1L0D1_9ZZZZ</name>
<dbReference type="AlphaFoldDB" id="X1L0D1"/>
<sequence>VHPSGDDNPGLHLIEAGFWLYFTNYQTGSITFNDHNYLPFFSIKNIPDMTQEIKPLFAGSFSIGSGTITFKNPKIEGEHYFDKKYKRYIWRNRKVIMKIADSTESTYTNFETFFAGLINKVFCDDFVFKIHLRDLKQDLSKDFVLNKYTLSTYPDLEEGFINEPIIRIWGNKENVVPIPIDWDNRKFKFNDGRSALVQEVKQNGTALIENDHYYVDLQRSIII</sequence>
<protein>
    <submittedName>
        <fullName evidence="1">Uncharacterized protein</fullName>
    </submittedName>
</protein>
<reference evidence="1" key="1">
    <citation type="journal article" date="2014" name="Front. Microbiol.">
        <title>High frequency of phylogenetically diverse reductive dehalogenase-homologous genes in deep subseafloor sedimentary metagenomes.</title>
        <authorList>
            <person name="Kawai M."/>
            <person name="Futagami T."/>
            <person name="Toyoda A."/>
            <person name="Takaki Y."/>
            <person name="Nishi S."/>
            <person name="Hori S."/>
            <person name="Arai W."/>
            <person name="Tsubouchi T."/>
            <person name="Morono Y."/>
            <person name="Uchiyama I."/>
            <person name="Ito T."/>
            <person name="Fujiyama A."/>
            <person name="Inagaki F."/>
            <person name="Takami H."/>
        </authorList>
    </citation>
    <scope>NUCLEOTIDE SEQUENCE</scope>
    <source>
        <strain evidence="1">Expedition CK06-06</strain>
    </source>
</reference>
<proteinExistence type="predicted"/>
<accession>X1L0D1</accession>
<evidence type="ECO:0000313" key="1">
    <source>
        <dbReference type="EMBL" id="GAH87633.1"/>
    </source>
</evidence>
<feature type="non-terminal residue" evidence="1">
    <location>
        <position position="223"/>
    </location>
</feature>
<gene>
    <name evidence="1" type="ORF">S03H2_63805</name>
</gene>
<dbReference type="EMBL" id="BARU01041374">
    <property type="protein sequence ID" value="GAH87633.1"/>
    <property type="molecule type" value="Genomic_DNA"/>
</dbReference>
<feature type="non-terminal residue" evidence="1">
    <location>
        <position position="1"/>
    </location>
</feature>
<organism evidence="1">
    <name type="scientific">marine sediment metagenome</name>
    <dbReference type="NCBI Taxonomy" id="412755"/>
    <lineage>
        <taxon>unclassified sequences</taxon>
        <taxon>metagenomes</taxon>
        <taxon>ecological metagenomes</taxon>
    </lineage>
</organism>